<dbReference type="RefSeq" id="WP_267780974.1">
    <property type="nucleotide sequence ID" value="NZ_CP113089.1"/>
</dbReference>
<dbReference type="EMBL" id="CP113089">
    <property type="protein sequence ID" value="WAB81207.1"/>
    <property type="molecule type" value="Genomic_DNA"/>
</dbReference>
<proteinExistence type="predicted"/>
<evidence type="ECO:0000256" key="4">
    <source>
        <dbReference type="SAM" id="MobiDB-lite"/>
    </source>
</evidence>
<keyword evidence="3" id="KW-0238">DNA-binding</keyword>
<protein>
    <submittedName>
        <fullName evidence="6">Primosomal protein N</fullName>
    </submittedName>
</protein>
<feature type="region of interest" description="Disordered" evidence="4">
    <location>
        <begin position="149"/>
        <end position="204"/>
    </location>
</feature>
<reference evidence="6" key="1">
    <citation type="submission" date="2022-11" db="EMBL/GenBank/DDBJ databases">
        <title>Description of Microcella daejonensis nov. sp, isolated from riverside soil.</title>
        <authorList>
            <person name="Molina K.M."/>
            <person name="Kim S.B."/>
        </authorList>
    </citation>
    <scope>NUCLEOTIDE SEQUENCE</scope>
    <source>
        <strain evidence="6">MMS21-STM12</strain>
    </source>
</reference>
<dbReference type="PANTHER" id="PTHR30580:SF0">
    <property type="entry name" value="PRIMOSOMAL PROTEIN N"/>
    <property type="match status" value="1"/>
</dbReference>
<dbReference type="PANTHER" id="PTHR30580">
    <property type="entry name" value="PRIMOSOMAL PROTEIN N"/>
    <property type="match status" value="1"/>
</dbReference>
<keyword evidence="7" id="KW-1185">Reference proteome</keyword>
<keyword evidence="1" id="KW-0547">Nucleotide-binding</keyword>
<dbReference type="GO" id="GO:0043138">
    <property type="term" value="F:3'-5' DNA helicase activity"/>
    <property type="evidence" value="ECO:0007669"/>
    <property type="project" value="TreeGrafter"/>
</dbReference>
<dbReference type="KEGG" id="mdb:OVN18_11790"/>
<feature type="compositionally biased region" description="Low complexity" evidence="4">
    <location>
        <begin position="747"/>
        <end position="766"/>
    </location>
</feature>
<keyword evidence="2" id="KW-0067">ATP-binding</keyword>
<dbReference type="GO" id="GO:0006302">
    <property type="term" value="P:double-strand break repair"/>
    <property type="evidence" value="ECO:0007669"/>
    <property type="project" value="TreeGrafter"/>
</dbReference>
<dbReference type="InterPro" id="IPR027417">
    <property type="entry name" value="P-loop_NTPase"/>
</dbReference>
<accession>A0A9E8MKH5</accession>
<dbReference type="InterPro" id="IPR042115">
    <property type="entry name" value="PriA_3primeBD_sf"/>
</dbReference>
<organism evidence="6 7">
    <name type="scientific">Microcella daejeonensis</name>
    <dbReference type="NCBI Taxonomy" id="2994971"/>
    <lineage>
        <taxon>Bacteria</taxon>
        <taxon>Bacillati</taxon>
        <taxon>Actinomycetota</taxon>
        <taxon>Actinomycetes</taxon>
        <taxon>Micrococcales</taxon>
        <taxon>Microbacteriaceae</taxon>
        <taxon>Microcella</taxon>
    </lineage>
</organism>
<dbReference type="InterPro" id="IPR041222">
    <property type="entry name" value="PriA_3primeBD"/>
</dbReference>
<dbReference type="Gene3D" id="3.40.50.300">
    <property type="entry name" value="P-loop containing nucleotide triphosphate hydrolases"/>
    <property type="match status" value="1"/>
</dbReference>
<evidence type="ECO:0000313" key="6">
    <source>
        <dbReference type="EMBL" id="WAB81207.1"/>
    </source>
</evidence>
<sequence>MPESSPIGRSAAEQHDVGATAIARVLLDSPLPQLDRLFDYRIPPRLRALAVPGVRVTVPLRAAGRQASGYLIEVVDEQSFEGVLSELVDVVSAVPVLQPEVYRLIRRAADRAAGTASDLARLVIPTRQVRVEKAWLARRAAEQAAIEEAVSEDAATADAASEGPAAENPAPEGPAAENPAPEGPAAENPAPEGPAPEGPAAEGPAVTAPVVLGYDPAAIDALLDPAAPGPRRRVALTAIPEPAPVPDPDAPSGRRWMPAAARTLAELAAATLARGRSAIVSVPDYRDLENVAAALKVLVPADGVARVDAGQSNPDRYRGFLRALEPRPVIVLGMRTAVAAPAHDLGLIALWDDGDGLHVEPHAPGVHTRDLALLRQEDSGAALVLASHARTTDVQRLVEVGYVGELAPTPARRRRITPTAQLTSADGPAARARIPSTAWRTVAAALDEGPVLVQVARPGYAPRLACADCGETARCTACQGPIAQKRQGATPACQWCGALAVEWRCSRCEGERWRTVGSGSGRTADELGRAFPGARIIVADGEAGVQHVPAGRTLVVATRGAEPVAEGGYRAVLLLDGERMLARESLRVVEDCVRWWCTAAALAAPDAPVMLVGVGGAVASALAMGQPERIAAEELADRRLLRFPPAVRVAAMVGEPEQVARASAEVAALEGVDVLGPVELDEDRVRAIVRFDYARGAEVAETLKVALIRSATAKPRRVDGRPPRRRVPGLRVRFDDHEPFDDPAPGRPAASPARAADAPPSGRMGG</sequence>
<feature type="domain" description="Primosomal protein N' 3' DNA-binding" evidence="5">
    <location>
        <begin position="24"/>
        <end position="125"/>
    </location>
</feature>
<dbReference type="GO" id="GO:0006310">
    <property type="term" value="P:DNA recombination"/>
    <property type="evidence" value="ECO:0007669"/>
    <property type="project" value="TreeGrafter"/>
</dbReference>
<evidence type="ECO:0000313" key="7">
    <source>
        <dbReference type="Proteomes" id="UP001164706"/>
    </source>
</evidence>
<name>A0A9E8MKH5_9MICO</name>
<dbReference type="AlphaFoldDB" id="A0A9E8MKH5"/>
<evidence type="ECO:0000259" key="5">
    <source>
        <dbReference type="Pfam" id="PF17764"/>
    </source>
</evidence>
<dbReference type="GO" id="GO:0006270">
    <property type="term" value="P:DNA replication initiation"/>
    <property type="evidence" value="ECO:0007669"/>
    <property type="project" value="TreeGrafter"/>
</dbReference>
<feature type="compositionally biased region" description="Low complexity" evidence="4">
    <location>
        <begin position="149"/>
        <end position="190"/>
    </location>
</feature>
<evidence type="ECO:0000256" key="3">
    <source>
        <dbReference type="ARBA" id="ARBA00023125"/>
    </source>
</evidence>
<dbReference type="GO" id="GO:0005524">
    <property type="term" value="F:ATP binding"/>
    <property type="evidence" value="ECO:0007669"/>
    <property type="project" value="UniProtKB-KW"/>
</dbReference>
<dbReference type="GO" id="GO:0003677">
    <property type="term" value="F:DNA binding"/>
    <property type="evidence" value="ECO:0007669"/>
    <property type="project" value="UniProtKB-KW"/>
</dbReference>
<dbReference type="Pfam" id="PF17764">
    <property type="entry name" value="PriA_3primeBD"/>
    <property type="match status" value="1"/>
</dbReference>
<gene>
    <name evidence="6" type="ORF">OVN18_11790</name>
</gene>
<dbReference type="Proteomes" id="UP001164706">
    <property type="component" value="Chromosome"/>
</dbReference>
<dbReference type="Gene3D" id="3.40.1440.60">
    <property type="entry name" value="PriA, 3(prime) DNA-binding domain"/>
    <property type="match status" value="1"/>
</dbReference>
<evidence type="ECO:0000256" key="2">
    <source>
        <dbReference type="ARBA" id="ARBA00022840"/>
    </source>
</evidence>
<feature type="region of interest" description="Disordered" evidence="4">
    <location>
        <begin position="713"/>
        <end position="766"/>
    </location>
</feature>
<evidence type="ECO:0000256" key="1">
    <source>
        <dbReference type="ARBA" id="ARBA00022741"/>
    </source>
</evidence>